<evidence type="ECO:0000256" key="6">
    <source>
        <dbReference type="HAMAP-Rule" id="MF_01161"/>
    </source>
</evidence>
<evidence type="ECO:0000256" key="5">
    <source>
        <dbReference type="ARBA" id="ARBA00048539"/>
    </source>
</evidence>
<dbReference type="PANTHER" id="PTHR43033:SF1">
    <property type="entry name" value="TRNA(ILE)-LYSIDINE SYNTHASE-RELATED"/>
    <property type="match status" value="1"/>
</dbReference>
<dbReference type="SUPFAM" id="SSF52402">
    <property type="entry name" value="Adenine nucleotide alpha hydrolases-like"/>
    <property type="match status" value="1"/>
</dbReference>
<protein>
    <recommendedName>
        <fullName evidence="6">tRNA(Ile)-lysidine synthase</fullName>
        <ecNumber evidence="6">6.3.4.19</ecNumber>
    </recommendedName>
    <alternativeName>
        <fullName evidence="6">tRNA(Ile)-2-lysyl-cytidine synthase</fullName>
    </alternativeName>
    <alternativeName>
        <fullName evidence="6">tRNA(Ile)-lysidine synthetase</fullName>
    </alternativeName>
</protein>
<evidence type="ECO:0000256" key="2">
    <source>
        <dbReference type="ARBA" id="ARBA00022694"/>
    </source>
</evidence>
<proteinExistence type="inferred from homology"/>
<evidence type="ECO:0000256" key="3">
    <source>
        <dbReference type="ARBA" id="ARBA00022741"/>
    </source>
</evidence>
<dbReference type="Proteomes" id="UP000191257">
    <property type="component" value="Chromosome"/>
</dbReference>
<dbReference type="EMBL" id="CP020442">
    <property type="protein sequence ID" value="ARC38453.2"/>
    <property type="molecule type" value="Genomic_DNA"/>
</dbReference>
<evidence type="ECO:0000259" key="7">
    <source>
        <dbReference type="Pfam" id="PF01171"/>
    </source>
</evidence>
<dbReference type="NCBIfam" id="TIGR02432">
    <property type="entry name" value="lysidine_TilS_N"/>
    <property type="match status" value="1"/>
</dbReference>
<dbReference type="eggNOG" id="COG0037">
    <property type="taxonomic scope" value="Bacteria"/>
</dbReference>
<dbReference type="InterPro" id="IPR012795">
    <property type="entry name" value="tRNA_Ile_lys_synt_N"/>
</dbReference>
<comment type="domain">
    <text evidence="6">The N-terminal region contains the highly conserved SGGXDS motif, predicted to be a P-loop motif involved in ATP binding.</text>
</comment>
<sequence length="425" mass="45710">MATEALSLDESPIPDGVTRRVHAALDRLAGDMPRLGIALSGGGDSVALMHLARDWARGRRLLAATVDHGLRPESAAEAREAHRAAQSLGISHATLLWRRDTEAGNLMAAARDARLRLLAGWAQRNGLSAVLLGHTLDDQAETLLMRLGRGSGVDGLAGMAPVRPAFGMLWLRPMLGVTRAELRDWLVARGIGWVDDPSNDNADYDRVRIRQALAALDLPAARLSQSAENLAMARDALQVFAAQVAHGAQAAQGSLALPLTPFRRAPLEIRRRLLVAGLRFVNGSDYPPRREALLHALAALNTGARTTLDGAIAEPLTDRLRLFREPAAAARAAPAMADEAGGARWDGRWALTGLEPDETVSALGHEPLPALNWRQSRLGRDEAAATPAVWRGGDLVAAPLLKSHPRIAARPLRTIDDFRALLYTH</sequence>
<dbReference type="Gene3D" id="3.40.50.620">
    <property type="entry name" value="HUPs"/>
    <property type="match status" value="1"/>
</dbReference>
<gene>
    <name evidence="6 8" type="primary">tilS</name>
    <name evidence="8" type="ORF">A6J80_06770</name>
</gene>
<comment type="subcellular location">
    <subcellularLocation>
        <location evidence="6">Cytoplasm</location>
    </subcellularLocation>
</comment>
<keyword evidence="2 6" id="KW-0819">tRNA processing</keyword>
<organism evidence="8 9">
    <name type="scientific">Paracoccus yeei</name>
    <dbReference type="NCBI Taxonomy" id="147645"/>
    <lineage>
        <taxon>Bacteria</taxon>
        <taxon>Pseudomonadati</taxon>
        <taxon>Pseudomonadota</taxon>
        <taxon>Alphaproteobacteria</taxon>
        <taxon>Rhodobacterales</taxon>
        <taxon>Paracoccaceae</taxon>
        <taxon>Paracoccus</taxon>
    </lineage>
</organism>
<dbReference type="HAMAP" id="MF_01161">
    <property type="entry name" value="tRNA_Ile_lys_synt"/>
    <property type="match status" value="1"/>
</dbReference>
<comment type="similarity">
    <text evidence="6">Belongs to the tRNA(Ile)-lysidine synthase family.</text>
</comment>
<dbReference type="KEGG" id="pye:A6J80_06770"/>
<evidence type="ECO:0000313" key="8">
    <source>
        <dbReference type="EMBL" id="ARC38453.2"/>
    </source>
</evidence>
<keyword evidence="9" id="KW-1185">Reference proteome</keyword>
<dbReference type="STRING" id="147645.A6J80_06770"/>
<dbReference type="GO" id="GO:0005737">
    <property type="term" value="C:cytoplasm"/>
    <property type="evidence" value="ECO:0007669"/>
    <property type="project" value="UniProtKB-SubCell"/>
</dbReference>
<evidence type="ECO:0000313" key="9">
    <source>
        <dbReference type="Proteomes" id="UP000191257"/>
    </source>
</evidence>
<keyword evidence="1 6" id="KW-0436">Ligase</keyword>
<keyword evidence="4 6" id="KW-0067">ATP-binding</keyword>
<dbReference type="AlphaFoldDB" id="A0A1V0GX57"/>
<reference evidence="8" key="1">
    <citation type="submission" date="2017-12" db="EMBL/GenBank/DDBJ databases">
        <title>FDA dAtabase for Regulatory Grade micrObial Sequences (FDA-ARGOS): Supporting development and validation of Infectious Disease Dx tests.</title>
        <authorList>
            <person name="Campos J."/>
            <person name="Goldberg B."/>
            <person name="Tallon L."/>
            <person name="Sadzewicz L."/>
            <person name="Sengamalay N."/>
            <person name="Ott S."/>
            <person name="Godinez A."/>
            <person name="Nagaraj S."/>
            <person name="Vyas G."/>
            <person name="Aluvathingal J."/>
            <person name="Nadendla S."/>
            <person name="Geyer C."/>
            <person name="Nandy P."/>
            <person name="Hobson J."/>
            <person name="Sichtig H."/>
        </authorList>
    </citation>
    <scope>NUCLEOTIDE SEQUENCE</scope>
    <source>
        <strain evidence="8">FDAARGOS_252</strain>
    </source>
</reference>
<dbReference type="InterPro" id="IPR011063">
    <property type="entry name" value="TilS/TtcA_N"/>
</dbReference>
<feature type="binding site" evidence="6">
    <location>
        <begin position="40"/>
        <end position="45"/>
    </location>
    <ligand>
        <name>ATP</name>
        <dbReference type="ChEBI" id="CHEBI:30616"/>
    </ligand>
</feature>
<comment type="catalytic activity">
    <reaction evidence="5 6">
        <text>cytidine(34) in tRNA(Ile2) + L-lysine + ATP = lysidine(34) in tRNA(Ile2) + AMP + diphosphate + H(+)</text>
        <dbReference type="Rhea" id="RHEA:43744"/>
        <dbReference type="Rhea" id="RHEA-COMP:10625"/>
        <dbReference type="Rhea" id="RHEA-COMP:10670"/>
        <dbReference type="ChEBI" id="CHEBI:15378"/>
        <dbReference type="ChEBI" id="CHEBI:30616"/>
        <dbReference type="ChEBI" id="CHEBI:32551"/>
        <dbReference type="ChEBI" id="CHEBI:33019"/>
        <dbReference type="ChEBI" id="CHEBI:82748"/>
        <dbReference type="ChEBI" id="CHEBI:83665"/>
        <dbReference type="ChEBI" id="CHEBI:456215"/>
        <dbReference type="EC" id="6.3.4.19"/>
    </reaction>
</comment>
<keyword evidence="6" id="KW-0963">Cytoplasm</keyword>
<dbReference type="InterPro" id="IPR012094">
    <property type="entry name" value="tRNA_Ile_lys_synt"/>
</dbReference>
<dbReference type="InterPro" id="IPR014729">
    <property type="entry name" value="Rossmann-like_a/b/a_fold"/>
</dbReference>
<dbReference type="GO" id="GO:0006400">
    <property type="term" value="P:tRNA modification"/>
    <property type="evidence" value="ECO:0007669"/>
    <property type="project" value="UniProtKB-UniRule"/>
</dbReference>
<dbReference type="GO" id="GO:0005524">
    <property type="term" value="F:ATP binding"/>
    <property type="evidence" value="ECO:0007669"/>
    <property type="project" value="UniProtKB-UniRule"/>
</dbReference>
<keyword evidence="3 6" id="KW-0547">Nucleotide-binding</keyword>
<accession>A0A1V0GX57</accession>
<feature type="domain" description="tRNA(Ile)-lysidine/2-thiocytidine synthase N-terminal" evidence="7">
    <location>
        <begin position="36"/>
        <end position="211"/>
    </location>
</feature>
<evidence type="ECO:0000256" key="1">
    <source>
        <dbReference type="ARBA" id="ARBA00022598"/>
    </source>
</evidence>
<dbReference type="RefSeq" id="WP_105291454.1">
    <property type="nucleotide sequence ID" value="NZ_CAWMZI010000001.1"/>
</dbReference>
<dbReference type="EC" id="6.3.4.19" evidence="6"/>
<dbReference type="CDD" id="cd01992">
    <property type="entry name" value="TilS_N"/>
    <property type="match status" value="1"/>
</dbReference>
<dbReference type="PANTHER" id="PTHR43033">
    <property type="entry name" value="TRNA(ILE)-LYSIDINE SYNTHASE-RELATED"/>
    <property type="match status" value="1"/>
</dbReference>
<comment type="function">
    <text evidence="6">Ligates lysine onto the cytidine present at position 34 of the AUA codon-specific tRNA(Ile) that contains the anticodon CAU, in an ATP-dependent manner. Cytidine is converted to lysidine, thus changing the amino acid specificity of the tRNA from methionine to isoleucine.</text>
</comment>
<name>A0A1V0GX57_9RHOB</name>
<dbReference type="Pfam" id="PF01171">
    <property type="entry name" value="ATP_bind_3"/>
    <property type="match status" value="1"/>
</dbReference>
<evidence type="ECO:0000256" key="4">
    <source>
        <dbReference type="ARBA" id="ARBA00022840"/>
    </source>
</evidence>
<dbReference type="GO" id="GO:0032267">
    <property type="term" value="F:tRNA(Ile)-lysidine synthase activity"/>
    <property type="evidence" value="ECO:0007669"/>
    <property type="project" value="UniProtKB-EC"/>
</dbReference>